<comment type="caution">
    <text evidence="10">The sequence shown here is derived from an EMBL/GenBank/DDBJ whole genome shotgun (WGS) entry which is preliminary data.</text>
</comment>
<dbReference type="PANTHER" id="PTHR13257">
    <property type="entry name" value="NUCLEOPORIN NUP84-RELATED"/>
    <property type="match status" value="1"/>
</dbReference>
<evidence type="ECO:0000313" key="10">
    <source>
        <dbReference type="EMBL" id="KAL0491956.1"/>
    </source>
</evidence>
<dbReference type="Proteomes" id="UP001431209">
    <property type="component" value="Unassembled WGS sequence"/>
</dbReference>
<dbReference type="GO" id="GO:0000055">
    <property type="term" value="P:ribosomal large subunit export from nucleus"/>
    <property type="evidence" value="ECO:0007669"/>
    <property type="project" value="InterPro"/>
</dbReference>
<keyword evidence="2" id="KW-0813">Transport</keyword>
<comment type="subcellular location">
    <subcellularLocation>
        <location evidence="1">Nucleus</location>
        <location evidence="1">Nuclear pore complex</location>
    </subcellularLocation>
</comment>
<sequence>MTKPHQHKTPQPSPFNIKHSGDQLKSFIKNVCDIEVIESDVLSILVATETAQVCSFISIQNIQPAWVSSASSRGDHSVLLAVDVVDLSLGKSTLQCPYLMRHPIDKITMYCSHANGIHSLRYPFLQSLAAEESVEYKPCISKHIINLPGSPNFSFICDALVGAMCVALHQCQFVVINVIAEIFTVQERQKNKHPSLAVQSSRVAETEFEKQVKSLYNKSLEGSTSKLTTSQDQNIELLNKVSTEFNENAFEFCQLVNMAISEKMRQIKKTKTKQSRDLDNAQKTINAQTERRKQQLSRIKKILSAQKELNKKSEQLLSTVQYSKPDSHSKAELDVTLNYWKDESVRLQESIDLLKDRYQECTESASSIDGVFSKQQTAQIYNYLSRTFSTIKSATAEAENLENKINNHLMNALSSSLQDTSMNNTPKKLTRINDKR</sequence>
<dbReference type="GO" id="GO:0006606">
    <property type="term" value="P:protein import into nucleus"/>
    <property type="evidence" value="ECO:0007669"/>
    <property type="project" value="TreeGrafter"/>
</dbReference>
<proteinExistence type="predicted"/>
<evidence type="ECO:0000256" key="3">
    <source>
        <dbReference type="ARBA" id="ARBA00022816"/>
    </source>
</evidence>
<evidence type="ECO:0000256" key="5">
    <source>
        <dbReference type="ARBA" id="ARBA00023010"/>
    </source>
</evidence>
<feature type="coiled-coil region" evidence="8">
    <location>
        <begin position="384"/>
        <end position="411"/>
    </location>
</feature>
<dbReference type="GO" id="GO:0017056">
    <property type="term" value="F:structural constituent of nuclear pore"/>
    <property type="evidence" value="ECO:0007669"/>
    <property type="project" value="InterPro"/>
</dbReference>
<evidence type="ECO:0000256" key="7">
    <source>
        <dbReference type="ARBA" id="ARBA00023242"/>
    </source>
</evidence>
<evidence type="ECO:0000256" key="6">
    <source>
        <dbReference type="ARBA" id="ARBA00023132"/>
    </source>
</evidence>
<keyword evidence="4" id="KW-0653">Protein transport</keyword>
<dbReference type="InterPro" id="IPR037700">
    <property type="entry name" value="NUP88/NUP82"/>
</dbReference>
<dbReference type="AlphaFoldDB" id="A0AAW2ZS13"/>
<dbReference type="Pfam" id="PF10168">
    <property type="entry name" value="Nup88"/>
    <property type="match status" value="1"/>
</dbReference>
<dbReference type="GO" id="GO:0005643">
    <property type="term" value="C:nuclear pore"/>
    <property type="evidence" value="ECO:0007669"/>
    <property type="project" value="UniProtKB-SubCell"/>
</dbReference>
<keyword evidence="8" id="KW-0175">Coiled coil</keyword>
<dbReference type="InterPro" id="IPR019321">
    <property type="entry name" value="Nucleoporin_Nup88"/>
</dbReference>
<name>A0AAW2ZS13_9EUKA</name>
<evidence type="ECO:0000256" key="1">
    <source>
        <dbReference type="ARBA" id="ARBA00004567"/>
    </source>
</evidence>
<keyword evidence="5" id="KW-0811">Translocation</keyword>
<evidence type="ECO:0000256" key="9">
    <source>
        <dbReference type="SAM" id="MobiDB-lite"/>
    </source>
</evidence>
<gene>
    <name evidence="10" type="ORF">AKO1_010125</name>
</gene>
<dbReference type="EMBL" id="JAOPGA020001893">
    <property type="protein sequence ID" value="KAL0491956.1"/>
    <property type="molecule type" value="Genomic_DNA"/>
</dbReference>
<keyword evidence="6" id="KW-0906">Nuclear pore complex</keyword>
<evidence type="ECO:0000313" key="11">
    <source>
        <dbReference type="Proteomes" id="UP001431209"/>
    </source>
</evidence>
<dbReference type="PANTHER" id="PTHR13257:SF0">
    <property type="entry name" value="NUCLEAR PORE COMPLEX PROTEIN NUP88"/>
    <property type="match status" value="1"/>
</dbReference>
<evidence type="ECO:0000256" key="4">
    <source>
        <dbReference type="ARBA" id="ARBA00022927"/>
    </source>
</evidence>
<evidence type="ECO:0000256" key="8">
    <source>
        <dbReference type="SAM" id="Coils"/>
    </source>
</evidence>
<accession>A0AAW2ZS13</accession>
<evidence type="ECO:0000256" key="2">
    <source>
        <dbReference type="ARBA" id="ARBA00022448"/>
    </source>
</evidence>
<dbReference type="GO" id="GO:0006406">
    <property type="term" value="P:mRNA export from nucleus"/>
    <property type="evidence" value="ECO:0007669"/>
    <property type="project" value="TreeGrafter"/>
</dbReference>
<reference evidence="10 11" key="1">
    <citation type="submission" date="2024-03" db="EMBL/GenBank/DDBJ databases">
        <title>The Acrasis kona genome and developmental transcriptomes reveal deep origins of eukaryotic multicellular pathways.</title>
        <authorList>
            <person name="Sheikh S."/>
            <person name="Fu C.-J."/>
            <person name="Brown M.W."/>
            <person name="Baldauf S.L."/>
        </authorList>
    </citation>
    <scope>NUCLEOTIDE SEQUENCE [LARGE SCALE GENOMIC DNA]</scope>
    <source>
        <strain evidence="10 11">ATCC MYA-3509</strain>
    </source>
</reference>
<keyword evidence="7" id="KW-0539">Nucleus</keyword>
<dbReference type="GO" id="GO:0000056">
    <property type="term" value="P:ribosomal small subunit export from nucleus"/>
    <property type="evidence" value="ECO:0007669"/>
    <property type="project" value="InterPro"/>
</dbReference>
<keyword evidence="11" id="KW-1185">Reference proteome</keyword>
<keyword evidence="3" id="KW-0509">mRNA transport</keyword>
<feature type="region of interest" description="Disordered" evidence="9">
    <location>
        <begin position="270"/>
        <end position="290"/>
    </location>
</feature>
<organism evidence="10 11">
    <name type="scientific">Acrasis kona</name>
    <dbReference type="NCBI Taxonomy" id="1008807"/>
    <lineage>
        <taxon>Eukaryota</taxon>
        <taxon>Discoba</taxon>
        <taxon>Heterolobosea</taxon>
        <taxon>Tetramitia</taxon>
        <taxon>Eutetramitia</taxon>
        <taxon>Acrasidae</taxon>
        <taxon>Acrasis</taxon>
    </lineage>
</organism>
<protein>
    <submittedName>
        <fullName evidence="10">Nucleoporin Nup88</fullName>
    </submittedName>
</protein>